<feature type="region of interest" description="Disordered" evidence="1">
    <location>
        <begin position="308"/>
        <end position="334"/>
    </location>
</feature>
<feature type="domain" description="MAGE" evidence="2">
    <location>
        <begin position="81"/>
        <end position="350"/>
    </location>
</feature>
<dbReference type="Pfam" id="PF01454">
    <property type="entry name" value="MAGE"/>
    <property type="match status" value="1"/>
</dbReference>
<proteinExistence type="predicted"/>
<feature type="region of interest" description="Disordered" evidence="1">
    <location>
        <begin position="149"/>
        <end position="182"/>
    </location>
</feature>
<feature type="compositionally biased region" description="Polar residues" evidence="1">
    <location>
        <begin position="319"/>
        <end position="332"/>
    </location>
</feature>
<dbReference type="InterPro" id="IPR041899">
    <property type="entry name" value="MAGE_WH2"/>
</dbReference>
<evidence type="ECO:0000259" key="2">
    <source>
        <dbReference type="SMART" id="SM01373"/>
    </source>
</evidence>
<dbReference type="PANTHER" id="PTHR11736:SF14">
    <property type="entry name" value="NSE3 HOMOLOG, SMC5-SMC6 COMPLEX COMPONENT"/>
    <property type="match status" value="1"/>
</dbReference>
<dbReference type="InterPro" id="IPR002190">
    <property type="entry name" value="MHD_dom"/>
</dbReference>
<dbReference type="AlphaFoldDB" id="A0A2N5RZ89"/>
<accession>A0A2N5RZ89</accession>
<evidence type="ECO:0000313" key="3">
    <source>
        <dbReference type="EMBL" id="PLW06316.1"/>
    </source>
</evidence>
<name>A0A2N5RZ89_9BASI</name>
<dbReference type="GO" id="GO:0005634">
    <property type="term" value="C:nucleus"/>
    <property type="evidence" value="ECO:0007669"/>
    <property type="project" value="TreeGrafter"/>
</dbReference>
<dbReference type="Gene3D" id="1.10.10.1210">
    <property type="entry name" value="MAGE homology domain, winged helix WH2 motif"/>
    <property type="match status" value="1"/>
</dbReference>
<feature type="compositionally biased region" description="Polar residues" evidence="1">
    <location>
        <begin position="172"/>
        <end position="182"/>
    </location>
</feature>
<dbReference type="OrthoDB" id="205198at2759"/>
<dbReference type="Gene3D" id="1.10.10.1200">
    <property type="entry name" value="MAGE homology domain, winged helix WH1 motif"/>
    <property type="match status" value="1"/>
</dbReference>
<evidence type="ECO:0000256" key="1">
    <source>
        <dbReference type="SAM" id="MobiDB-lite"/>
    </source>
</evidence>
<keyword evidence="4" id="KW-1185">Reference proteome</keyword>
<dbReference type="PANTHER" id="PTHR11736">
    <property type="entry name" value="MELANOMA-ASSOCIATED ANTIGEN MAGE ANTIGEN"/>
    <property type="match status" value="1"/>
</dbReference>
<reference evidence="3 4" key="1">
    <citation type="submission" date="2017-11" db="EMBL/GenBank/DDBJ databases">
        <title>De novo assembly and phasing of dikaryotic genomes from two isolates of Puccinia coronata f. sp. avenae, the causal agent of oat crown rust.</title>
        <authorList>
            <person name="Miller M.E."/>
            <person name="Zhang Y."/>
            <person name="Omidvar V."/>
            <person name="Sperschneider J."/>
            <person name="Schwessinger B."/>
            <person name="Raley C."/>
            <person name="Palmer J.M."/>
            <person name="Garnica D."/>
            <person name="Upadhyaya N."/>
            <person name="Rathjen J."/>
            <person name="Taylor J.M."/>
            <person name="Park R.F."/>
            <person name="Dodds P.N."/>
            <person name="Hirsch C.D."/>
            <person name="Kianian S.F."/>
            <person name="Figueroa M."/>
        </authorList>
    </citation>
    <scope>NUCLEOTIDE SEQUENCE [LARGE SCALE GENOMIC DNA]</scope>
    <source>
        <strain evidence="3">12NC29</strain>
    </source>
</reference>
<sequence length="411" mass="45429">MPESRVGEMWAAAGYPRSLLAHPGWALGPVDRVRGGGCPLKPADTPSPDAPISTVHPPRTTHKNMAASQQVSFHDTTVRDLARYALINELKRRPFKRDDIVKAGLLGSQTRQFDKLIEQCNVELTSVFGMELVELRARGYNPGEVVLQNELKRQSQKNSQAPRDGEDEDLPTKSNKGKASTKQYVLRSSLDPSLIKKIAQIVDDEIPENDVNEEDWNQPNDAILDWKHGDELAHLGILGFILALILMHGRSIENAQLLNYLKRLKIGDNWQPPSTRACSHPPGTLGSLLNQFSKQGYLECAQKGSKAGRSGASQAAIRRQSQNHGAGETNQEMEWRWGARSEIEFGEVQIAEFMSDIYRSATGRVADQSHPEQRRQVRHEKLMSDIAKSAGSALQDSSQLPVPGISKGAPS</sequence>
<dbReference type="EMBL" id="PGCJ01001329">
    <property type="protein sequence ID" value="PLW06316.1"/>
    <property type="molecule type" value="Genomic_DNA"/>
</dbReference>
<dbReference type="GO" id="GO:0006281">
    <property type="term" value="P:DNA repair"/>
    <property type="evidence" value="ECO:0007669"/>
    <property type="project" value="TreeGrafter"/>
</dbReference>
<dbReference type="Proteomes" id="UP000235388">
    <property type="component" value="Unassembled WGS sequence"/>
</dbReference>
<protein>
    <recommendedName>
        <fullName evidence="2">MAGE domain-containing protein</fullName>
    </recommendedName>
</protein>
<dbReference type="InterPro" id="IPR041898">
    <property type="entry name" value="MAGE_WH1"/>
</dbReference>
<evidence type="ECO:0000313" key="4">
    <source>
        <dbReference type="Proteomes" id="UP000235388"/>
    </source>
</evidence>
<dbReference type="STRING" id="200324.A0A2N5RZ89"/>
<gene>
    <name evidence="3" type="ORF">PCANC_25695</name>
</gene>
<organism evidence="3 4">
    <name type="scientific">Puccinia coronata f. sp. avenae</name>
    <dbReference type="NCBI Taxonomy" id="200324"/>
    <lineage>
        <taxon>Eukaryota</taxon>
        <taxon>Fungi</taxon>
        <taxon>Dikarya</taxon>
        <taxon>Basidiomycota</taxon>
        <taxon>Pucciniomycotina</taxon>
        <taxon>Pucciniomycetes</taxon>
        <taxon>Pucciniales</taxon>
        <taxon>Pucciniaceae</taxon>
        <taxon>Puccinia</taxon>
    </lineage>
</organism>
<feature type="region of interest" description="Disordered" evidence="1">
    <location>
        <begin position="384"/>
        <end position="411"/>
    </location>
</feature>
<comment type="caution">
    <text evidence="3">The sequence shown here is derived from an EMBL/GenBank/DDBJ whole genome shotgun (WGS) entry which is preliminary data.</text>
</comment>
<dbReference type="InterPro" id="IPR037445">
    <property type="entry name" value="MAGE"/>
</dbReference>
<dbReference type="SMART" id="SM01373">
    <property type="entry name" value="MAGE"/>
    <property type="match status" value="1"/>
</dbReference>